<gene>
    <name evidence="8" type="ORF">AVDCRST_MAG49-3621</name>
</gene>
<dbReference type="Pfam" id="PF08281">
    <property type="entry name" value="Sigma70_r4_2"/>
    <property type="match status" value="1"/>
</dbReference>
<dbReference type="AlphaFoldDB" id="A0A6J4V9J3"/>
<protein>
    <recommendedName>
        <fullName evidence="7">HTH luxR-type domain-containing protein</fullName>
    </recommendedName>
</protein>
<feature type="domain" description="HTH luxR-type" evidence="7">
    <location>
        <begin position="147"/>
        <end position="206"/>
    </location>
</feature>
<name>A0A6J4V9J3_9BACT</name>
<feature type="compositionally biased region" description="Basic and acidic residues" evidence="6">
    <location>
        <begin position="251"/>
        <end position="267"/>
    </location>
</feature>
<sequence>MPPDAPRHSPGTAAEAADETLAAGDGDADDAELVARAKTDRAAFAPLYARYLPAILGYCRSRLRDATEAEDAASQVFAKAMVALPTCRDDAFRPWLFAIARNTVVDAVRRRRPADPIDAAGEIPDHGPGPETFAVEDDERRAVRTLLLHLTPDQRRVVELRLAGFTGAEIAAALGLSVSAVKTHQFRAVQRLRRHLTTGPDPGPSAPAATRSPAVSSPAPAVPDRVSDPDPDRPRAPAPVGDALTRGPTPSRHDEPTPSKEMPDDCP</sequence>
<dbReference type="GO" id="GO:0006352">
    <property type="term" value="P:DNA-templated transcription initiation"/>
    <property type="evidence" value="ECO:0007669"/>
    <property type="project" value="InterPro"/>
</dbReference>
<evidence type="ECO:0000259" key="7">
    <source>
        <dbReference type="SMART" id="SM00421"/>
    </source>
</evidence>
<organism evidence="8">
    <name type="scientific">uncultured Thermomicrobiales bacterium</name>
    <dbReference type="NCBI Taxonomy" id="1645740"/>
    <lineage>
        <taxon>Bacteria</taxon>
        <taxon>Pseudomonadati</taxon>
        <taxon>Thermomicrobiota</taxon>
        <taxon>Thermomicrobia</taxon>
        <taxon>Thermomicrobiales</taxon>
        <taxon>environmental samples</taxon>
    </lineage>
</organism>
<dbReference type="InterPro" id="IPR000792">
    <property type="entry name" value="Tscrpt_reg_LuxR_C"/>
</dbReference>
<dbReference type="InterPro" id="IPR007627">
    <property type="entry name" value="RNA_pol_sigma70_r2"/>
</dbReference>
<dbReference type="Gene3D" id="1.10.1740.10">
    <property type="match status" value="1"/>
</dbReference>
<feature type="compositionally biased region" description="Low complexity" evidence="6">
    <location>
        <begin position="206"/>
        <end position="224"/>
    </location>
</feature>
<proteinExistence type="inferred from homology"/>
<dbReference type="InterPro" id="IPR039425">
    <property type="entry name" value="RNA_pol_sigma-70-like"/>
</dbReference>
<dbReference type="GO" id="GO:0003677">
    <property type="term" value="F:DNA binding"/>
    <property type="evidence" value="ECO:0007669"/>
    <property type="project" value="UniProtKB-KW"/>
</dbReference>
<keyword evidence="3" id="KW-0731">Sigma factor</keyword>
<evidence type="ECO:0000256" key="2">
    <source>
        <dbReference type="ARBA" id="ARBA00023015"/>
    </source>
</evidence>
<keyword evidence="5" id="KW-0804">Transcription</keyword>
<evidence type="ECO:0000256" key="6">
    <source>
        <dbReference type="SAM" id="MobiDB-lite"/>
    </source>
</evidence>
<dbReference type="InterPro" id="IPR013324">
    <property type="entry name" value="RNA_pol_sigma_r3/r4-like"/>
</dbReference>
<accession>A0A6J4V9J3</accession>
<dbReference type="InterPro" id="IPR014284">
    <property type="entry name" value="RNA_pol_sigma-70_dom"/>
</dbReference>
<feature type="region of interest" description="Disordered" evidence="6">
    <location>
        <begin position="195"/>
        <end position="267"/>
    </location>
</feature>
<dbReference type="PANTHER" id="PTHR43133">
    <property type="entry name" value="RNA POLYMERASE ECF-TYPE SIGMA FACTO"/>
    <property type="match status" value="1"/>
</dbReference>
<dbReference type="PANTHER" id="PTHR43133:SF8">
    <property type="entry name" value="RNA POLYMERASE SIGMA FACTOR HI_1459-RELATED"/>
    <property type="match status" value="1"/>
</dbReference>
<dbReference type="Pfam" id="PF04542">
    <property type="entry name" value="Sigma70_r2"/>
    <property type="match status" value="1"/>
</dbReference>
<dbReference type="Gene3D" id="1.10.10.10">
    <property type="entry name" value="Winged helix-like DNA-binding domain superfamily/Winged helix DNA-binding domain"/>
    <property type="match status" value="1"/>
</dbReference>
<evidence type="ECO:0000256" key="1">
    <source>
        <dbReference type="ARBA" id="ARBA00010641"/>
    </source>
</evidence>
<evidence type="ECO:0000313" key="8">
    <source>
        <dbReference type="EMBL" id="CAA9571075.1"/>
    </source>
</evidence>
<dbReference type="InterPro" id="IPR013325">
    <property type="entry name" value="RNA_pol_sigma_r2"/>
</dbReference>
<evidence type="ECO:0000256" key="4">
    <source>
        <dbReference type="ARBA" id="ARBA00023125"/>
    </source>
</evidence>
<dbReference type="SUPFAM" id="SSF88659">
    <property type="entry name" value="Sigma3 and sigma4 domains of RNA polymerase sigma factors"/>
    <property type="match status" value="1"/>
</dbReference>
<dbReference type="EMBL" id="CADCWG010000252">
    <property type="protein sequence ID" value="CAA9571075.1"/>
    <property type="molecule type" value="Genomic_DNA"/>
</dbReference>
<dbReference type="InterPro" id="IPR013249">
    <property type="entry name" value="RNA_pol_sigma70_r4_t2"/>
</dbReference>
<comment type="similarity">
    <text evidence="1">Belongs to the sigma-70 factor family. ECF subfamily.</text>
</comment>
<dbReference type="CDD" id="cd06171">
    <property type="entry name" value="Sigma70_r4"/>
    <property type="match status" value="1"/>
</dbReference>
<feature type="compositionally biased region" description="Basic and acidic residues" evidence="6">
    <location>
        <begin position="225"/>
        <end position="235"/>
    </location>
</feature>
<evidence type="ECO:0000256" key="3">
    <source>
        <dbReference type="ARBA" id="ARBA00023082"/>
    </source>
</evidence>
<dbReference type="SMART" id="SM00421">
    <property type="entry name" value="HTH_LUXR"/>
    <property type="match status" value="1"/>
</dbReference>
<dbReference type="NCBIfam" id="TIGR02937">
    <property type="entry name" value="sigma70-ECF"/>
    <property type="match status" value="1"/>
</dbReference>
<keyword evidence="4" id="KW-0238">DNA-binding</keyword>
<evidence type="ECO:0000256" key="5">
    <source>
        <dbReference type="ARBA" id="ARBA00023163"/>
    </source>
</evidence>
<keyword evidence="2" id="KW-0805">Transcription regulation</keyword>
<dbReference type="GO" id="GO:0016987">
    <property type="term" value="F:sigma factor activity"/>
    <property type="evidence" value="ECO:0007669"/>
    <property type="project" value="UniProtKB-KW"/>
</dbReference>
<reference evidence="8" key="1">
    <citation type="submission" date="2020-02" db="EMBL/GenBank/DDBJ databases">
        <authorList>
            <person name="Meier V. D."/>
        </authorList>
    </citation>
    <scope>NUCLEOTIDE SEQUENCE</scope>
    <source>
        <strain evidence="8">AVDCRST_MAG49</strain>
    </source>
</reference>
<dbReference type="InterPro" id="IPR036388">
    <property type="entry name" value="WH-like_DNA-bd_sf"/>
</dbReference>
<dbReference type="SUPFAM" id="SSF88946">
    <property type="entry name" value="Sigma2 domain of RNA polymerase sigma factors"/>
    <property type="match status" value="1"/>
</dbReference>